<reference evidence="1" key="1">
    <citation type="submission" date="2013-01" db="EMBL/GenBank/DDBJ databases">
        <title>Genome assembly of Mariniradius saccharolyticus AK6.</title>
        <authorList>
            <person name="Vaidya B."/>
            <person name="Khatri I."/>
            <person name="Tanuku N.R.S."/>
            <person name="Subramanian S."/>
            <person name="Pinnaka A."/>
        </authorList>
    </citation>
    <scope>NUCLEOTIDE SEQUENCE [LARGE SCALE GENOMIC DNA]</scope>
    <source>
        <strain evidence="1">AK6</strain>
    </source>
</reference>
<comment type="caution">
    <text evidence="1">The sequence shown here is derived from an EMBL/GenBank/DDBJ whole genome shotgun (WGS) entry which is preliminary data.</text>
</comment>
<dbReference type="Proteomes" id="UP000010953">
    <property type="component" value="Unassembled WGS sequence"/>
</dbReference>
<evidence type="ECO:0000313" key="2">
    <source>
        <dbReference type="Proteomes" id="UP000010953"/>
    </source>
</evidence>
<keyword evidence="2" id="KW-1185">Reference proteome</keyword>
<evidence type="ECO:0000313" key="1">
    <source>
        <dbReference type="EMBL" id="EMS31233.1"/>
    </source>
</evidence>
<organism evidence="1 2">
    <name type="scientific">Mariniradius saccharolyticus AK6</name>
    <dbReference type="NCBI Taxonomy" id="1239962"/>
    <lineage>
        <taxon>Bacteria</taxon>
        <taxon>Pseudomonadati</taxon>
        <taxon>Bacteroidota</taxon>
        <taxon>Cytophagia</taxon>
        <taxon>Cytophagales</taxon>
        <taxon>Cyclobacteriaceae</taxon>
        <taxon>Mariniradius</taxon>
    </lineage>
</organism>
<name>M7X951_9BACT</name>
<proteinExistence type="predicted"/>
<dbReference type="AlphaFoldDB" id="M7X951"/>
<dbReference type="InParanoid" id="M7X951"/>
<dbReference type="EMBL" id="AMZY02000020">
    <property type="protein sequence ID" value="EMS31233.1"/>
    <property type="molecule type" value="Genomic_DNA"/>
</dbReference>
<accession>M7X951</accession>
<sequence>MVNFSRNLDYRGLTSGGIVIGGIQFGGGDEEVLESKDNYAALIETKPTETAWKLVVTKNYGTEVGSNFFGWLTDGNRRIDIKAVFDYQEPGKKGAMELMMGSEFWHKGFEFFEDARSIGAVQLGPNKKQFVIWLANDLDPLTELVLASSCIGLLRDFMIVLQ</sequence>
<gene>
    <name evidence="1" type="ORF">C943_02380</name>
</gene>
<protein>
    <submittedName>
        <fullName evidence="1">Uncharacterized protein</fullName>
    </submittedName>
</protein>